<feature type="transmembrane region" description="Helical" evidence="5">
    <location>
        <begin position="86"/>
        <end position="107"/>
    </location>
</feature>
<dbReference type="PANTHER" id="PTHR11785:SF375">
    <property type="entry name" value="AMINO ACID TRANSPORTER"/>
    <property type="match status" value="1"/>
</dbReference>
<proteinExistence type="predicted"/>
<keyword evidence="7" id="KW-1185">Reference proteome</keyword>
<dbReference type="InterPro" id="IPR002293">
    <property type="entry name" value="AA/rel_permease1"/>
</dbReference>
<feature type="transmembrane region" description="Helical" evidence="5">
    <location>
        <begin position="16"/>
        <end position="41"/>
    </location>
</feature>
<evidence type="ECO:0000256" key="4">
    <source>
        <dbReference type="ARBA" id="ARBA00023136"/>
    </source>
</evidence>
<dbReference type="PANTHER" id="PTHR11785">
    <property type="entry name" value="AMINO ACID TRANSPORTER"/>
    <property type="match status" value="1"/>
</dbReference>
<sequence length="198" mass="22209">MVVLFAHRAMGRLTPVALLLVSVQALCSMNTGILAGTRTLYAAARESMSPEFWAMLHIHKLTFVPAALTLMTISMPMLLIENLHQLITVLGAFRWFPPMLVAVAVIVHRWRFPRVNRPFKVPAAFPFIFITFCLVQTIVTFIQHPLAVGVCLLGILPAFPLFLVLVKLRRPMTLFKAVERATEFMQKLLLVAHDLGHG</sequence>
<feature type="transmembrane region" description="Helical" evidence="5">
    <location>
        <begin position="119"/>
        <end position="139"/>
    </location>
</feature>
<organism evidence="6 7">
    <name type="scientific">Stichopus japonicus</name>
    <name type="common">Sea cucumber</name>
    <dbReference type="NCBI Taxonomy" id="307972"/>
    <lineage>
        <taxon>Eukaryota</taxon>
        <taxon>Metazoa</taxon>
        <taxon>Echinodermata</taxon>
        <taxon>Eleutherozoa</taxon>
        <taxon>Echinozoa</taxon>
        <taxon>Holothuroidea</taxon>
        <taxon>Aspidochirotacea</taxon>
        <taxon>Aspidochirotida</taxon>
        <taxon>Stichopodidae</taxon>
        <taxon>Apostichopus</taxon>
    </lineage>
</organism>
<protein>
    <submittedName>
        <fullName evidence="6">Putative cystine/glutamate transporter</fullName>
    </submittedName>
</protein>
<dbReference type="OrthoDB" id="10043817at2759"/>
<feature type="transmembrane region" description="Helical" evidence="5">
    <location>
        <begin position="61"/>
        <end position="80"/>
    </location>
</feature>
<comment type="caution">
    <text evidence="6">The sequence shown here is derived from an EMBL/GenBank/DDBJ whole genome shotgun (WGS) entry which is preliminary data.</text>
</comment>
<dbReference type="Proteomes" id="UP000230750">
    <property type="component" value="Unassembled WGS sequence"/>
</dbReference>
<evidence type="ECO:0000313" key="7">
    <source>
        <dbReference type="Proteomes" id="UP000230750"/>
    </source>
</evidence>
<dbReference type="GO" id="GO:0015179">
    <property type="term" value="F:L-amino acid transmembrane transporter activity"/>
    <property type="evidence" value="ECO:0007669"/>
    <property type="project" value="TreeGrafter"/>
</dbReference>
<dbReference type="EMBL" id="MRZV01000288">
    <property type="protein sequence ID" value="PIK53406.1"/>
    <property type="molecule type" value="Genomic_DNA"/>
</dbReference>
<evidence type="ECO:0000256" key="3">
    <source>
        <dbReference type="ARBA" id="ARBA00022989"/>
    </source>
</evidence>
<feature type="transmembrane region" description="Helical" evidence="5">
    <location>
        <begin position="145"/>
        <end position="166"/>
    </location>
</feature>
<accession>A0A2G8KZG3</accession>
<dbReference type="AlphaFoldDB" id="A0A2G8KZG3"/>
<evidence type="ECO:0000256" key="5">
    <source>
        <dbReference type="SAM" id="Phobius"/>
    </source>
</evidence>
<comment type="subcellular location">
    <subcellularLocation>
        <location evidence="1">Membrane</location>
        <topology evidence="1">Multi-pass membrane protein</topology>
    </subcellularLocation>
</comment>
<dbReference type="InterPro" id="IPR050598">
    <property type="entry name" value="AminoAcid_Transporter"/>
</dbReference>
<dbReference type="Gene3D" id="1.20.1740.10">
    <property type="entry name" value="Amino acid/polyamine transporter I"/>
    <property type="match status" value="1"/>
</dbReference>
<evidence type="ECO:0000256" key="2">
    <source>
        <dbReference type="ARBA" id="ARBA00022692"/>
    </source>
</evidence>
<keyword evidence="3 5" id="KW-1133">Transmembrane helix</keyword>
<evidence type="ECO:0000313" key="6">
    <source>
        <dbReference type="EMBL" id="PIK53406.1"/>
    </source>
</evidence>
<evidence type="ECO:0000256" key="1">
    <source>
        <dbReference type="ARBA" id="ARBA00004141"/>
    </source>
</evidence>
<dbReference type="STRING" id="307972.A0A2G8KZG3"/>
<keyword evidence="4 5" id="KW-0472">Membrane</keyword>
<name>A0A2G8KZG3_STIJA</name>
<gene>
    <name evidence="6" type="ORF">BSL78_09689</name>
</gene>
<reference evidence="6 7" key="1">
    <citation type="journal article" date="2017" name="PLoS Biol.">
        <title>The sea cucumber genome provides insights into morphological evolution and visceral regeneration.</title>
        <authorList>
            <person name="Zhang X."/>
            <person name="Sun L."/>
            <person name="Yuan J."/>
            <person name="Sun Y."/>
            <person name="Gao Y."/>
            <person name="Zhang L."/>
            <person name="Li S."/>
            <person name="Dai H."/>
            <person name="Hamel J.F."/>
            <person name="Liu C."/>
            <person name="Yu Y."/>
            <person name="Liu S."/>
            <person name="Lin W."/>
            <person name="Guo K."/>
            <person name="Jin S."/>
            <person name="Xu P."/>
            <person name="Storey K.B."/>
            <person name="Huan P."/>
            <person name="Zhang T."/>
            <person name="Zhou Y."/>
            <person name="Zhang J."/>
            <person name="Lin C."/>
            <person name="Li X."/>
            <person name="Xing L."/>
            <person name="Huo D."/>
            <person name="Sun M."/>
            <person name="Wang L."/>
            <person name="Mercier A."/>
            <person name="Li F."/>
            <person name="Yang H."/>
            <person name="Xiang J."/>
        </authorList>
    </citation>
    <scope>NUCLEOTIDE SEQUENCE [LARGE SCALE GENOMIC DNA]</scope>
    <source>
        <strain evidence="6">Shaxun</strain>
        <tissue evidence="6">Muscle</tissue>
    </source>
</reference>
<dbReference type="GO" id="GO:0016020">
    <property type="term" value="C:membrane"/>
    <property type="evidence" value="ECO:0007669"/>
    <property type="project" value="UniProtKB-SubCell"/>
</dbReference>
<dbReference type="Pfam" id="PF13520">
    <property type="entry name" value="AA_permease_2"/>
    <property type="match status" value="1"/>
</dbReference>
<keyword evidence="2 5" id="KW-0812">Transmembrane</keyword>